<reference evidence="1" key="2">
    <citation type="journal article" date="2015" name="Data Brief">
        <title>Shoot transcriptome of the giant reed, Arundo donax.</title>
        <authorList>
            <person name="Barrero R.A."/>
            <person name="Guerrero F.D."/>
            <person name="Moolhuijzen P."/>
            <person name="Goolsby J.A."/>
            <person name="Tidwell J."/>
            <person name="Bellgard S.E."/>
            <person name="Bellgard M.I."/>
        </authorList>
    </citation>
    <scope>NUCLEOTIDE SEQUENCE</scope>
    <source>
        <tissue evidence="1">Shoot tissue taken approximately 20 cm above the soil surface</tissue>
    </source>
</reference>
<protein>
    <submittedName>
        <fullName evidence="1">Uncharacterized protein</fullName>
    </submittedName>
</protein>
<proteinExistence type="predicted"/>
<dbReference type="EMBL" id="GBRH01280936">
    <property type="protein sequence ID" value="JAD16959.1"/>
    <property type="molecule type" value="Transcribed_RNA"/>
</dbReference>
<reference evidence="1" key="1">
    <citation type="submission" date="2014-09" db="EMBL/GenBank/DDBJ databases">
        <authorList>
            <person name="Magalhaes I.L.F."/>
            <person name="Oliveira U."/>
            <person name="Santos F.R."/>
            <person name="Vidigal T.H.D.A."/>
            <person name="Brescovit A.D."/>
            <person name="Santos A.J."/>
        </authorList>
    </citation>
    <scope>NUCLEOTIDE SEQUENCE</scope>
    <source>
        <tissue evidence="1">Shoot tissue taken approximately 20 cm above the soil surface</tissue>
    </source>
</reference>
<name>A0A0A9UC59_ARUDO</name>
<dbReference type="AlphaFoldDB" id="A0A0A9UC59"/>
<evidence type="ECO:0000313" key="1">
    <source>
        <dbReference type="EMBL" id="JAD16959.1"/>
    </source>
</evidence>
<sequence length="51" mass="6001">MEEDNCCSFLTENCCLLLWRHSLVQLLLIVHYNLCLCNVVFSGYVLQTGWY</sequence>
<accession>A0A0A9UC59</accession>
<organism evidence="1">
    <name type="scientific">Arundo donax</name>
    <name type="common">Giant reed</name>
    <name type="synonym">Donax arundinaceus</name>
    <dbReference type="NCBI Taxonomy" id="35708"/>
    <lineage>
        <taxon>Eukaryota</taxon>
        <taxon>Viridiplantae</taxon>
        <taxon>Streptophyta</taxon>
        <taxon>Embryophyta</taxon>
        <taxon>Tracheophyta</taxon>
        <taxon>Spermatophyta</taxon>
        <taxon>Magnoliopsida</taxon>
        <taxon>Liliopsida</taxon>
        <taxon>Poales</taxon>
        <taxon>Poaceae</taxon>
        <taxon>PACMAD clade</taxon>
        <taxon>Arundinoideae</taxon>
        <taxon>Arundineae</taxon>
        <taxon>Arundo</taxon>
    </lineage>
</organism>